<sequence>MPLFSRIPSESCNFFAKSVCIIATVEHQSYAIPSDMQTFLLQGRVSVSDMIGSELMPSKAYGSSKSCDSSFDPVNFLKQEIGDTQLNFRGKRVLEYSPFTNQTIFVSRVDM</sequence>
<proteinExistence type="predicted"/>
<protein>
    <submittedName>
        <fullName evidence="1">Uncharacterized protein</fullName>
    </submittedName>
</protein>
<evidence type="ECO:0000313" key="1">
    <source>
        <dbReference type="EMBL" id="PWA72571.1"/>
    </source>
</evidence>
<organism evidence="1 2">
    <name type="scientific">Artemisia annua</name>
    <name type="common">Sweet wormwood</name>
    <dbReference type="NCBI Taxonomy" id="35608"/>
    <lineage>
        <taxon>Eukaryota</taxon>
        <taxon>Viridiplantae</taxon>
        <taxon>Streptophyta</taxon>
        <taxon>Embryophyta</taxon>
        <taxon>Tracheophyta</taxon>
        <taxon>Spermatophyta</taxon>
        <taxon>Magnoliopsida</taxon>
        <taxon>eudicotyledons</taxon>
        <taxon>Gunneridae</taxon>
        <taxon>Pentapetalae</taxon>
        <taxon>asterids</taxon>
        <taxon>campanulids</taxon>
        <taxon>Asterales</taxon>
        <taxon>Asteraceae</taxon>
        <taxon>Asteroideae</taxon>
        <taxon>Anthemideae</taxon>
        <taxon>Artemisiinae</taxon>
        <taxon>Artemisia</taxon>
    </lineage>
</organism>
<name>A0A2U1NGG5_ARTAN</name>
<dbReference type="OrthoDB" id="1723750at2759"/>
<keyword evidence="2" id="KW-1185">Reference proteome</keyword>
<evidence type="ECO:0000313" key="2">
    <source>
        <dbReference type="Proteomes" id="UP000245207"/>
    </source>
</evidence>
<dbReference type="EMBL" id="PKPP01002878">
    <property type="protein sequence ID" value="PWA72571.1"/>
    <property type="molecule type" value="Genomic_DNA"/>
</dbReference>
<gene>
    <name evidence="1" type="ORF">CTI12_AA267730</name>
</gene>
<reference evidence="1 2" key="1">
    <citation type="journal article" date="2018" name="Mol. Plant">
        <title>The genome of Artemisia annua provides insight into the evolution of Asteraceae family and artemisinin biosynthesis.</title>
        <authorList>
            <person name="Shen Q."/>
            <person name="Zhang L."/>
            <person name="Liao Z."/>
            <person name="Wang S."/>
            <person name="Yan T."/>
            <person name="Shi P."/>
            <person name="Liu M."/>
            <person name="Fu X."/>
            <person name="Pan Q."/>
            <person name="Wang Y."/>
            <person name="Lv Z."/>
            <person name="Lu X."/>
            <person name="Zhang F."/>
            <person name="Jiang W."/>
            <person name="Ma Y."/>
            <person name="Chen M."/>
            <person name="Hao X."/>
            <person name="Li L."/>
            <person name="Tang Y."/>
            <person name="Lv G."/>
            <person name="Zhou Y."/>
            <person name="Sun X."/>
            <person name="Brodelius P.E."/>
            <person name="Rose J.K.C."/>
            <person name="Tang K."/>
        </authorList>
    </citation>
    <scope>NUCLEOTIDE SEQUENCE [LARGE SCALE GENOMIC DNA]</scope>
    <source>
        <strain evidence="2">cv. Huhao1</strain>
        <tissue evidence="1">Leaf</tissue>
    </source>
</reference>
<dbReference type="AlphaFoldDB" id="A0A2U1NGG5"/>
<dbReference type="Proteomes" id="UP000245207">
    <property type="component" value="Unassembled WGS sequence"/>
</dbReference>
<comment type="caution">
    <text evidence="1">The sequence shown here is derived from an EMBL/GenBank/DDBJ whole genome shotgun (WGS) entry which is preliminary data.</text>
</comment>
<accession>A0A2U1NGG5</accession>
<dbReference type="STRING" id="35608.A0A2U1NGG5"/>